<dbReference type="AlphaFoldDB" id="A0ABC9HHB4"/>
<dbReference type="EMBL" id="CANUEZ050000326">
    <property type="protein sequence ID" value="CAM0512830.1"/>
    <property type="molecule type" value="Genomic_DNA"/>
</dbReference>
<name>A0ABC9HHB4_FASHE</name>
<gene>
    <name evidence="3" type="ORF">FHB240107_LOCUS4518</name>
</gene>
<evidence type="ECO:0000256" key="1">
    <source>
        <dbReference type="SAM" id="MobiDB-lite"/>
    </source>
</evidence>
<feature type="region of interest" description="Disordered" evidence="1">
    <location>
        <begin position="191"/>
        <end position="213"/>
    </location>
</feature>
<feature type="compositionally biased region" description="Polar residues" evidence="1">
    <location>
        <begin position="169"/>
        <end position="178"/>
    </location>
</feature>
<proteinExistence type="predicted"/>
<evidence type="ECO:0000313" key="4">
    <source>
        <dbReference type="Proteomes" id="UP001189180"/>
    </source>
</evidence>
<dbReference type="Proteomes" id="UP001189180">
    <property type="component" value="Unassembled WGS sequence"/>
</dbReference>
<reference evidence="3 4" key="1">
    <citation type="submission" date="2024-08" db="EMBL/GenBank/DDBJ databases">
        <authorList>
            <person name="Paterson S."/>
        </authorList>
    </citation>
    <scope>NUCLEOTIDE SEQUENCE [LARGE SCALE GENOMIC DNA]</scope>
</reference>
<feature type="signal peptide" evidence="2">
    <location>
        <begin position="1"/>
        <end position="21"/>
    </location>
</feature>
<feature type="chain" id="PRO_5044774633" evidence="2">
    <location>
        <begin position="22"/>
        <end position="303"/>
    </location>
</feature>
<keyword evidence="4" id="KW-1185">Reference proteome</keyword>
<feature type="compositionally biased region" description="Basic residues" evidence="1">
    <location>
        <begin position="150"/>
        <end position="166"/>
    </location>
</feature>
<evidence type="ECO:0000256" key="2">
    <source>
        <dbReference type="SAM" id="SignalP"/>
    </source>
</evidence>
<comment type="caution">
    <text evidence="3">The sequence shown here is derived from an EMBL/GenBank/DDBJ whole genome shotgun (WGS) entry which is preliminary data.</text>
</comment>
<feature type="region of interest" description="Disordered" evidence="1">
    <location>
        <begin position="145"/>
        <end position="178"/>
    </location>
</feature>
<keyword evidence="2" id="KW-0732">Signal</keyword>
<protein>
    <submittedName>
        <fullName evidence="3">Uncharacterized protein</fullName>
    </submittedName>
</protein>
<accession>A0ABC9HHB4</accession>
<organism evidence="3 4">
    <name type="scientific">Fasciola hepatica</name>
    <name type="common">Liver fluke</name>
    <dbReference type="NCBI Taxonomy" id="6192"/>
    <lineage>
        <taxon>Eukaryota</taxon>
        <taxon>Metazoa</taxon>
        <taxon>Spiralia</taxon>
        <taxon>Lophotrochozoa</taxon>
        <taxon>Platyhelminthes</taxon>
        <taxon>Trematoda</taxon>
        <taxon>Digenea</taxon>
        <taxon>Plagiorchiida</taxon>
        <taxon>Echinostomata</taxon>
        <taxon>Echinostomatoidea</taxon>
        <taxon>Fasciolidae</taxon>
        <taxon>Fasciola</taxon>
    </lineage>
</organism>
<sequence length="303" mass="35034">MNQWISFLVIQLIVLLQITASFNLTTAPCTNHVEDFCVEYIESVIESYCKPMAKDSCKHINVSAMGPSVMRSCTEKWLEICYESTEMLSKHEGLHNTCNEAYQKRCGEYSKKYVGKTNCTKYPDGKCQNNDNETGKVPQTKIHRLDKQTKSKRNSNKRPKLVKTRKNATENSSLTRMSNLGKEINFKISSKKRRTIVGSKGNKTRKSPEEETYNLPKQTNVKRVSNRKRKVDNKTKSIVQKVIFQNPSVYTRPSRRKHIEVDCEEAATIACLQYIRIMPPDIMVWNACNEFLLTYCHYYKEDG</sequence>
<evidence type="ECO:0000313" key="3">
    <source>
        <dbReference type="EMBL" id="CAM0512830.1"/>
    </source>
</evidence>